<evidence type="ECO:0000256" key="3">
    <source>
        <dbReference type="ARBA" id="ARBA00022692"/>
    </source>
</evidence>
<dbReference type="Proteomes" id="UP001500194">
    <property type="component" value="Unassembled WGS sequence"/>
</dbReference>
<dbReference type="GO" id="GO:0000271">
    <property type="term" value="P:polysaccharide biosynthetic process"/>
    <property type="evidence" value="ECO:0007669"/>
    <property type="project" value="InterPro"/>
</dbReference>
<evidence type="ECO:0000256" key="2">
    <source>
        <dbReference type="ARBA" id="ARBA00009399"/>
    </source>
</evidence>
<evidence type="ECO:0000259" key="7">
    <source>
        <dbReference type="Pfam" id="PF04138"/>
    </source>
</evidence>
<dbReference type="PANTHER" id="PTHR38459:SF1">
    <property type="entry name" value="PROPHAGE BACTOPRENOL-LINKED GLUCOSE TRANSLOCASE HOMOLOG"/>
    <property type="match status" value="1"/>
</dbReference>
<dbReference type="EMBL" id="BAAADU010000002">
    <property type="protein sequence ID" value="GAA0656177.1"/>
    <property type="molecule type" value="Genomic_DNA"/>
</dbReference>
<accession>A0AAV3T2W6</accession>
<reference evidence="8 9" key="1">
    <citation type="journal article" date="2019" name="Int. J. Syst. Evol. Microbiol.">
        <title>The Global Catalogue of Microorganisms (GCM) 10K type strain sequencing project: providing services to taxonomists for standard genome sequencing and annotation.</title>
        <authorList>
            <consortium name="The Broad Institute Genomics Platform"/>
            <consortium name="The Broad Institute Genome Sequencing Center for Infectious Disease"/>
            <person name="Wu L."/>
            <person name="Ma J."/>
        </authorList>
    </citation>
    <scope>NUCLEOTIDE SEQUENCE [LARGE SCALE GENOMIC DNA]</scope>
    <source>
        <strain evidence="8 9">JCM 16327</strain>
    </source>
</reference>
<dbReference type="InterPro" id="IPR007267">
    <property type="entry name" value="GtrA_DPMS_TM"/>
</dbReference>
<feature type="domain" description="GtrA/DPMS transmembrane" evidence="7">
    <location>
        <begin position="18"/>
        <end position="137"/>
    </location>
</feature>
<dbReference type="RefSeq" id="WP_227259983.1">
    <property type="nucleotide sequence ID" value="NZ_BAAADU010000002.1"/>
</dbReference>
<dbReference type="GO" id="GO:0005886">
    <property type="term" value="C:plasma membrane"/>
    <property type="evidence" value="ECO:0007669"/>
    <property type="project" value="TreeGrafter"/>
</dbReference>
<evidence type="ECO:0000313" key="8">
    <source>
        <dbReference type="EMBL" id="GAA0656177.1"/>
    </source>
</evidence>
<dbReference type="InterPro" id="IPR051401">
    <property type="entry name" value="GtrA_CellWall_Glycosyl"/>
</dbReference>
<dbReference type="PANTHER" id="PTHR38459">
    <property type="entry name" value="PROPHAGE BACTOPRENOL-LINKED GLUCOSE TRANSLOCASE HOMOLOG"/>
    <property type="match status" value="1"/>
</dbReference>
<protein>
    <submittedName>
        <fullName evidence="8">GtrA family protein</fullName>
    </submittedName>
</protein>
<name>A0AAV3T2W6_9EURY</name>
<keyword evidence="9" id="KW-1185">Reference proteome</keyword>
<dbReference type="Pfam" id="PF04138">
    <property type="entry name" value="GtrA_DPMS_TM"/>
    <property type="match status" value="1"/>
</dbReference>
<evidence type="ECO:0000256" key="5">
    <source>
        <dbReference type="ARBA" id="ARBA00023136"/>
    </source>
</evidence>
<dbReference type="GeneID" id="68573305"/>
<gene>
    <name evidence="8" type="ORF">GCM10009019_20120</name>
</gene>
<evidence type="ECO:0000313" key="9">
    <source>
        <dbReference type="Proteomes" id="UP001500194"/>
    </source>
</evidence>
<proteinExistence type="inferred from homology"/>
<feature type="transmembrane region" description="Helical" evidence="6">
    <location>
        <begin position="19"/>
        <end position="40"/>
    </location>
</feature>
<comment type="subcellular location">
    <subcellularLocation>
        <location evidence="1">Membrane</location>
        <topology evidence="1">Multi-pass membrane protein</topology>
    </subcellularLocation>
</comment>
<comment type="similarity">
    <text evidence="2">Belongs to the GtrA family.</text>
</comment>
<evidence type="ECO:0000256" key="4">
    <source>
        <dbReference type="ARBA" id="ARBA00022989"/>
    </source>
</evidence>
<evidence type="ECO:0000256" key="6">
    <source>
        <dbReference type="SAM" id="Phobius"/>
    </source>
</evidence>
<feature type="transmembrane region" description="Helical" evidence="6">
    <location>
        <begin position="111"/>
        <end position="131"/>
    </location>
</feature>
<comment type="caution">
    <text evidence="8">The sequence shown here is derived from an EMBL/GenBank/DDBJ whole genome shotgun (WGS) entry which is preliminary data.</text>
</comment>
<keyword evidence="4 6" id="KW-1133">Transmembrane helix</keyword>
<dbReference type="AlphaFoldDB" id="A0AAV3T2W6"/>
<evidence type="ECO:0000256" key="1">
    <source>
        <dbReference type="ARBA" id="ARBA00004141"/>
    </source>
</evidence>
<keyword evidence="3 6" id="KW-0812">Transmembrane</keyword>
<organism evidence="8 9">
    <name type="scientific">Salarchaeum japonicum</name>
    <dbReference type="NCBI Taxonomy" id="555573"/>
    <lineage>
        <taxon>Archaea</taxon>
        <taxon>Methanobacteriati</taxon>
        <taxon>Methanobacteriota</taxon>
        <taxon>Stenosarchaea group</taxon>
        <taxon>Halobacteria</taxon>
        <taxon>Halobacteriales</taxon>
        <taxon>Halobacteriaceae</taxon>
    </lineage>
</organism>
<keyword evidence="5 6" id="KW-0472">Membrane</keyword>
<sequence>MTLAEDIQALIRGVRAGQFLSVGIVGALFDTLVLTLVVEFAGIEPFWAKFVSAEAAIILMFVVNDRWTFSEEAGGGLVPTGKRFVRSNVVRAGGVAVALSVLYVLNGYFGVWYALANVIGIGVGFVVNYVAESLFTWRVHME</sequence>